<organism evidence="4 5">
    <name type="scientific">Thamnocephalis sphaerospora</name>
    <dbReference type="NCBI Taxonomy" id="78915"/>
    <lineage>
        <taxon>Eukaryota</taxon>
        <taxon>Fungi</taxon>
        <taxon>Fungi incertae sedis</taxon>
        <taxon>Zoopagomycota</taxon>
        <taxon>Zoopagomycotina</taxon>
        <taxon>Zoopagomycetes</taxon>
        <taxon>Zoopagales</taxon>
        <taxon>Sigmoideomycetaceae</taxon>
        <taxon>Thamnocephalis</taxon>
    </lineage>
</organism>
<dbReference type="PROSITE" id="PS50181">
    <property type="entry name" value="FBOX"/>
    <property type="match status" value="1"/>
</dbReference>
<dbReference type="GO" id="GO:0006893">
    <property type="term" value="P:Golgi to plasma membrane transport"/>
    <property type="evidence" value="ECO:0007669"/>
    <property type="project" value="TreeGrafter"/>
</dbReference>
<dbReference type="GO" id="GO:0006887">
    <property type="term" value="P:exocytosis"/>
    <property type="evidence" value="ECO:0007669"/>
    <property type="project" value="TreeGrafter"/>
</dbReference>
<proteinExistence type="predicted"/>
<evidence type="ECO:0000259" key="3">
    <source>
        <dbReference type="PROSITE" id="PS50181"/>
    </source>
</evidence>
<dbReference type="Pfam" id="PF07393">
    <property type="entry name" value="Sec10_HB"/>
    <property type="match status" value="2"/>
</dbReference>
<dbReference type="Proteomes" id="UP000271241">
    <property type="component" value="Unassembled WGS sequence"/>
</dbReference>
<dbReference type="InterPro" id="IPR009976">
    <property type="entry name" value="Sec10-like"/>
</dbReference>
<dbReference type="GO" id="GO:0000145">
    <property type="term" value="C:exocyst"/>
    <property type="evidence" value="ECO:0007669"/>
    <property type="project" value="TreeGrafter"/>
</dbReference>
<dbReference type="STRING" id="78915.A0A4P9XGY0"/>
<dbReference type="Pfam" id="PF12937">
    <property type="entry name" value="F-box-like"/>
    <property type="match status" value="1"/>
</dbReference>
<feature type="compositionally biased region" description="Gly residues" evidence="2">
    <location>
        <begin position="16"/>
        <end position="25"/>
    </location>
</feature>
<name>A0A4P9XGY0_9FUNG</name>
<gene>
    <name evidence="4" type="ORF">THASP1DRAFT_20509</name>
</gene>
<sequence>MNSARGTANKQDSPGGAVGDSGGGSRSSVKQPPTLTSLPPDVTVRILQHLPIPALGAMAQVSRRFKILSASEEIYMRKLKQMGLWVDYEQAANGAKGDLLDAPIRPVYVRSEDLVRHVRNGSAAGLDGTGASPYQARAEASIADAHRARDQFRMVYRDLVPYYIDLRHRNREPRMQSEFPDPVERARLIARLERLAQCADDCNGAYAQLNLALETASQLLESRSLQQFEQAYHADDTGSMRYHASVLFELNGGQSCVQIYIQMNQLFFGNEYSPLDNLHAAVNAKGEHEPLHAFVEHLKSEFERQASMVSHIFSEEDDVLFAFTERVYEDVVRGLCHIQLTYRRFSSLTASLTQMRPRALDPERAERCLYNVYSPILDQYIEREVRALREMYDREIRRWDRQMEEMKQRAETERARKMMDAAEREAYKKGFLRRLKRGLQRNKEPAVGDAAPSGSANADGQTSSGGAAAKTANDTASSEIVQELSGLLSLEMSLQMIQVNKQALHRVLRFASLGGRAGMDVGRGLERIFVSLLHTLGQRHIKPAFDTAVEQLTKYKPNQRDISNDQVQPLLRFFELIHLADLVHQMIFVYYKEEICRFVDEHDFTNGCNTEKKAFERALDDAVAAGLDRSIEVLMEHVACILESEQKATDYDPETEVLDLRPTKACNDAVRCLSIHSLMVKGATEKTMLEVFYTELGLRFFSVLSKHLKKNQISETGGFQVISDLNAYHEWAVSLHAPEALRYFHALKELGHIYIVSPQDLRELMHDRRRYQGALREEEIYEFVQLRKDYRKIQKVVESEKCYVM</sequence>
<dbReference type="Gene3D" id="1.20.1280.50">
    <property type="match status" value="1"/>
</dbReference>
<feature type="region of interest" description="Disordered" evidence="2">
    <location>
        <begin position="441"/>
        <end position="475"/>
    </location>
</feature>
<dbReference type="EMBL" id="KZ993370">
    <property type="protein sequence ID" value="RKP04915.1"/>
    <property type="molecule type" value="Genomic_DNA"/>
</dbReference>
<feature type="compositionally biased region" description="Polar residues" evidence="2">
    <location>
        <begin position="1"/>
        <end position="12"/>
    </location>
</feature>
<feature type="domain" description="F-box" evidence="3">
    <location>
        <begin position="32"/>
        <end position="78"/>
    </location>
</feature>
<dbReference type="OrthoDB" id="5554140at2759"/>
<feature type="compositionally biased region" description="Polar residues" evidence="2">
    <location>
        <begin position="454"/>
        <end position="465"/>
    </location>
</feature>
<protein>
    <submittedName>
        <fullName evidence="4">Exocyst complex component Sec10-domain-containing protein</fullName>
    </submittedName>
</protein>
<dbReference type="AlphaFoldDB" id="A0A4P9XGY0"/>
<dbReference type="SUPFAM" id="SSF81383">
    <property type="entry name" value="F-box domain"/>
    <property type="match status" value="1"/>
</dbReference>
<dbReference type="PANTHER" id="PTHR12100">
    <property type="entry name" value="SEC10"/>
    <property type="match status" value="1"/>
</dbReference>
<feature type="region of interest" description="Disordered" evidence="2">
    <location>
        <begin position="1"/>
        <end position="40"/>
    </location>
</feature>
<keyword evidence="5" id="KW-1185">Reference proteome</keyword>
<dbReference type="InterPro" id="IPR048627">
    <property type="entry name" value="Sec10_HB"/>
</dbReference>
<evidence type="ECO:0000313" key="4">
    <source>
        <dbReference type="EMBL" id="RKP04915.1"/>
    </source>
</evidence>
<dbReference type="PANTHER" id="PTHR12100:SF1">
    <property type="entry name" value="RECYCLIN-1"/>
    <property type="match status" value="1"/>
</dbReference>
<reference evidence="5" key="1">
    <citation type="journal article" date="2018" name="Nat. Microbiol.">
        <title>Leveraging single-cell genomics to expand the fungal tree of life.</title>
        <authorList>
            <person name="Ahrendt S.R."/>
            <person name="Quandt C.A."/>
            <person name="Ciobanu D."/>
            <person name="Clum A."/>
            <person name="Salamov A."/>
            <person name="Andreopoulos B."/>
            <person name="Cheng J.F."/>
            <person name="Woyke T."/>
            <person name="Pelin A."/>
            <person name="Henrissat B."/>
            <person name="Reynolds N.K."/>
            <person name="Benny G.L."/>
            <person name="Smith M.E."/>
            <person name="James T.Y."/>
            <person name="Grigoriev I.V."/>
        </authorList>
    </citation>
    <scope>NUCLEOTIDE SEQUENCE [LARGE SCALE GENOMIC DNA]</scope>
    <source>
        <strain evidence="5">RSA 1356</strain>
    </source>
</reference>
<feature type="coiled-coil region" evidence="1">
    <location>
        <begin position="389"/>
        <end position="425"/>
    </location>
</feature>
<dbReference type="InterPro" id="IPR036047">
    <property type="entry name" value="F-box-like_dom_sf"/>
</dbReference>
<dbReference type="InterPro" id="IPR001810">
    <property type="entry name" value="F-box_dom"/>
</dbReference>
<accession>A0A4P9XGY0</accession>
<dbReference type="SMART" id="SM00256">
    <property type="entry name" value="FBOX"/>
    <property type="match status" value="1"/>
</dbReference>
<evidence type="ECO:0000256" key="1">
    <source>
        <dbReference type="SAM" id="Coils"/>
    </source>
</evidence>
<evidence type="ECO:0000256" key="2">
    <source>
        <dbReference type="SAM" id="MobiDB-lite"/>
    </source>
</evidence>
<evidence type="ECO:0000313" key="5">
    <source>
        <dbReference type="Proteomes" id="UP000271241"/>
    </source>
</evidence>
<keyword evidence="1" id="KW-0175">Coiled coil</keyword>